<feature type="transmembrane region" description="Helical" evidence="10">
    <location>
        <begin position="162"/>
        <end position="182"/>
    </location>
</feature>
<dbReference type="EMBL" id="MT386804">
    <property type="protein sequence ID" value="QLI62088.1"/>
    <property type="molecule type" value="mRNA"/>
</dbReference>
<keyword evidence="8 11" id="KW-0675">Receptor</keyword>
<evidence type="ECO:0000256" key="8">
    <source>
        <dbReference type="ARBA" id="ARBA00023170"/>
    </source>
</evidence>
<evidence type="ECO:0000256" key="7">
    <source>
        <dbReference type="ARBA" id="ARBA00023136"/>
    </source>
</evidence>
<dbReference type="GO" id="GO:0005886">
    <property type="term" value="C:plasma membrane"/>
    <property type="evidence" value="ECO:0007669"/>
    <property type="project" value="UniProtKB-SubCell"/>
</dbReference>
<name>A0A7D5YVM6_9NEOP</name>
<dbReference type="PANTHER" id="PTHR21137:SF35">
    <property type="entry name" value="ODORANT RECEPTOR 19A-RELATED"/>
    <property type="match status" value="1"/>
</dbReference>
<accession>A0A7D5YVM6</accession>
<sequence length="259" mass="30002">MAIVTFTFGPLAVTISKYVNRGEVDLLLPFLIVYPFNARDIRIWPFVFIHQVWSAAVSIFTVVGPDCLYYACCAYIHIQFRSLQYDIERIVKPDTNESKTGKSDPFWIEFVHLVNRHRELIRCVNLIEATYSKSTLFNFVTSSFLICLTGFNIMAITNIPLAVPFIIFLFMSLLQIYFFCYYGDMIMRSSMAVSSAVYNCQWWRVDAVMTKNMLLVLTRSQKPCKLTAYGFAEVNLRAFTRILSTAWSYFALLKTIYRA</sequence>
<evidence type="ECO:0000256" key="10">
    <source>
        <dbReference type="SAM" id="Phobius"/>
    </source>
</evidence>
<proteinExistence type="evidence at transcript level"/>
<evidence type="ECO:0000256" key="4">
    <source>
        <dbReference type="ARBA" id="ARBA00022692"/>
    </source>
</evidence>
<dbReference type="PANTHER" id="PTHR21137">
    <property type="entry name" value="ODORANT RECEPTOR"/>
    <property type="match status" value="1"/>
</dbReference>
<evidence type="ECO:0000256" key="5">
    <source>
        <dbReference type="ARBA" id="ARBA00022725"/>
    </source>
</evidence>
<comment type="subcellular location">
    <subcellularLocation>
        <location evidence="1">Cell membrane</location>
        <topology evidence="1">Multi-pass membrane protein</topology>
    </subcellularLocation>
</comment>
<dbReference type="GO" id="GO:0007165">
    <property type="term" value="P:signal transduction"/>
    <property type="evidence" value="ECO:0007669"/>
    <property type="project" value="UniProtKB-KW"/>
</dbReference>
<dbReference type="InterPro" id="IPR004117">
    <property type="entry name" value="7tm6_olfct_rcpt"/>
</dbReference>
<evidence type="ECO:0000313" key="11">
    <source>
        <dbReference type="EMBL" id="QLI62088.1"/>
    </source>
</evidence>
<keyword evidence="5" id="KW-0552">Olfaction</keyword>
<keyword evidence="3" id="KW-0716">Sensory transduction</keyword>
<dbReference type="GO" id="GO:0004984">
    <property type="term" value="F:olfactory receptor activity"/>
    <property type="evidence" value="ECO:0007669"/>
    <property type="project" value="InterPro"/>
</dbReference>
<reference evidence="11" key="1">
    <citation type="journal article" date="2019" name="Sci. Rep.">
        <title>Antennal transcriptome analyses and olfactory protein identification in an important wood-boring moth pest, Streltzoviella insularis (Lepidoptera: Cossidae).</title>
        <authorList>
            <person name="Yang Y"/>
            <person name="Li W"/>
            <person name="Tao J Zong.S."/>
        </authorList>
    </citation>
    <scope>NUCLEOTIDE SEQUENCE</scope>
    <source>
        <tissue evidence="11">Antennae</tissue>
    </source>
</reference>
<reference evidence="11" key="2">
    <citation type="submission" date="2020-04" db="EMBL/GenBank/DDBJ databases">
        <authorList>
            <person name="Yang Y."/>
        </authorList>
    </citation>
    <scope>NUCLEOTIDE SEQUENCE</scope>
    <source>
        <tissue evidence="11">Antennae</tissue>
    </source>
</reference>
<dbReference type="AlphaFoldDB" id="A0A7D5YVM6"/>
<evidence type="ECO:0000256" key="6">
    <source>
        <dbReference type="ARBA" id="ARBA00022989"/>
    </source>
</evidence>
<keyword evidence="4 10" id="KW-0812">Transmembrane</keyword>
<protein>
    <submittedName>
        <fullName evidence="11">Odorant receptor 45</fullName>
    </submittedName>
</protein>
<keyword evidence="6 10" id="KW-1133">Transmembrane helix</keyword>
<organism evidence="11">
    <name type="scientific">Streltzoviella insularis</name>
    <dbReference type="NCBI Taxonomy" id="1206366"/>
    <lineage>
        <taxon>Eukaryota</taxon>
        <taxon>Metazoa</taxon>
        <taxon>Ecdysozoa</taxon>
        <taxon>Arthropoda</taxon>
        <taxon>Hexapoda</taxon>
        <taxon>Insecta</taxon>
        <taxon>Pterygota</taxon>
        <taxon>Neoptera</taxon>
        <taxon>Endopterygota</taxon>
        <taxon>Lepidoptera</taxon>
        <taxon>Glossata</taxon>
        <taxon>Ditrysia</taxon>
        <taxon>Cossoidea</taxon>
        <taxon>Cossidae</taxon>
        <taxon>Cossinae</taxon>
        <taxon>Streltzoviella</taxon>
    </lineage>
</organism>
<evidence type="ECO:0000256" key="9">
    <source>
        <dbReference type="ARBA" id="ARBA00023224"/>
    </source>
</evidence>
<feature type="transmembrane region" description="Helical" evidence="10">
    <location>
        <begin position="136"/>
        <end position="156"/>
    </location>
</feature>
<keyword evidence="7 10" id="KW-0472">Membrane</keyword>
<evidence type="ECO:0000256" key="3">
    <source>
        <dbReference type="ARBA" id="ARBA00022606"/>
    </source>
</evidence>
<evidence type="ECO:0000256" key="1">
    <source>
        <dbReference type="ARBA" id="ARBA00004651"/>
    </source>
</evidence>
<keyword evidence="2" id="KW-1003">Cell membrane</keyword>
<dbReference type="Pfam" id="PF02949">
    <property type="entry name" value="7tm_6"/>
    <property type="match status" value="1"/>
</dbReference>
<evidence type="ECO:0000256" key="2">
    <source>
        <dbReference type="ARBA" id="ARBA00022475"/>
    </source>
</evidence>
<keyword evidence="9" id="KW-0807">Transducer</keyword>
<dbReference type="GO" id="GO:0005549">
    <property type="term" value="F:odorant binding"/>
    <property type="evidence" value="ECO:0007669"/>
    <property type="project" value="InterPro"/>
</dbReference>